<reference evidence="4" key="1">
    <citation type="submission" date="2019-08" db="EMBL/GenBank/DDBJ databases">
        <title>The improved chromosome-level genome for the pearl oyster Pinctada fucata martensii using PacBio sequencing and Hi-C.</title>
        <authorList>
            <person name="Zheng Z."/>
        </authorList>
    </citation>
    <scope>NUCLEOTIDE SEQUENCE</scope>
    <source>
        <strain evidence="4">ZZ-2019</strain>
        <tissue evidence="4">Adductor muscle</tissue>
    </source>
</reference>
<evidence type="ECO:0000256" key="1">
    <source>
        <dbReference type="PROSITE-ProRule" id="PRU00042"/>
    </source>
</evidence>
<dbReference type="SUPFAM" id="SSF57667">
    <property type="entry name" value="beta-beta-alpha zinc fingers"/>
    <property type="match status" value="1"/>
</dbReference>
<keyword evidence="1" id="KW-0863">Zinc-finger</keyword>
<evidence type="ECO:0000259" key="3">
    <source>
        <dbReference type="PROSITE" id="PS50157"/>
    </source>
</evidence>
<comment type="caution">
    <text evidence="4">The sequence shown here is derived from an EMBL/GenBank/DDBJ whole genome shotgun (WGS) entry which is preliminary data.</text>
</comment>
<feature type="compositionally biased region" description="Basic and acidic residues" evidence="2">
    <location>
        <begin position="97"/>
        <end position="106"/>
    </location>
</feature>
<dbReference type="SMART" id="SM00355">
    <property type="entry name" value="ZnF_C2H2"/>
    <property type="match status" value="2"/>
</dbReference>
<dbReference type="Pfam" id="PF00096">
    <property type="entry name" value="zf-C2H2"/>
    <property type="match status" value="1"/>
</dbReference>
<organism evidence="4 5">
    <name type="scientific">Pinctada imbricata</name>
    <name type="common">Atlantic pearl-oyster</name>
    <name type="synonym">Pinctada martensii</name>
    <dbReference type="NCBI Taxonomy" id="66713"/>
    <lineage>
        <taxon>Eukaryota</taxon>
        <taxon>Metazoa</taxon>
        <taxon>Spiralia</taxon>
        <taxon>Lophotrochozoa</taxon>
        <taxon>Mollusca</taxon>
        <taxon>Bivalvia</taxon>
        <taxon>Autobranchia</taxon>
        <taxon>Pteriomorphia</taxon>
        <taxon>Pterioida</taxon>
        <taxon>Pterioidea</taxon>
        <taxon>Pteriidae</taxon>
        <taxon>Pinctada</taxon>
    </lineage>
</organism>
<evidence type="ECO:0000313" key="5">
    <source>
        <dbReference type="Proteomes" id="UP001186944"/>
    </source>
</evidence>
<keyword evidence="5" id="KW-1185">Reference proteome</keyword>
<dbReference type="Proteomes" id="UP001186944">
    <property type="component" value="Unassembled WGS sequence"/>
</dbReference>
<dbReference type="PROSITE" id="PS00028">
    <property type="entry name" value="ZINC_FINGER_C2H2_1"/>
    <property type="match status" value="1"/>
</dbReference>
<accession>A0AA88YEE9</accession>
<sequence>MSLLKQKSSQLDSCIDRIYNCSKCGTGFKSKKSKMRHEKYTCGDLRSFECEVCGKFYSRADSKTRHMFRIHGIKPGFSGQSSLSDANYSLDDSHLESLENEMHQNDSMEGFQNGVENDSE</sequence>
<dbReference type="EMBL" id="VSWD01000006">
    <property type="protein sequence ID" value="KAK3099930.1"/>
    <property type="molecule type" value="Genomic_DNA"/>
</dbReference>
<name>A0AA88YEE9_PINIB</name>
<keyword evidence="1" id="KW-0862">Zinc</keyword>
<dbReference type="InterPro" id="IPR036236">
    <property type="entry name" value="Znf_C2H2_sf"/>
</dbReference>
<evidence type="ECO:0000256" key="2">
    <source>
        <dbReference type="SAM" id="MobiDB-lite"/>
    </source>
</evidence>
<dbReference type="InterPro" id="IPR013087">
    <property type="entry name" value="Znf_C2H2_type"/>
</dbReference>
<dbReference type="PROSITE" id="PS50157">
    <property type="entry name" value="ZINC_FINGER_C2H2_2"/>
    <property type="match status" value="2"/>
</dbReference>
<evidence type="ECO:0000313" key="4">
    <source>
        <dbReference type="EMBL" id="KAK3099930.1"/>
    </source>
</evidence>
<dbReference type="Gene3D" id="3.30.160.60">
    <property type="entry name" value="Classic Zinc Finger"/>
    <property type="match status" value="1"/>
</dbReference>
<dbReference type="AlphaFoldDB" id="A0AA88YEE9"/>
<proteinExistence type="predicted"/>
<keyword evidence="1" id="KW-0479">Metal-binding</keyword>
<feature type="region of interest" description="Disordered" evidence="2">
    <location>
        <begin position="97"/>
        <end position="120"/>
    </location>
</feature>
<feature type="domain" description="C2H2-type" evidence="3">
    <location>
        <begin position="19"/>
        <end position="46"/>
    </location>
</feature>
<gene>
    <name evidence="4" type="ORF">FSP39_011971</name>
</gene>
<dbReference type="GO" id="GO:0008270">
    <property type="term" value="F:zinc ion binding"/>
    <property type="evidence" value="ECO:0007669"/>
    <property type="project" value="UniProtKB-KW"/>
</dbReference>
<protein>
    <recommendedName>
        <fullName evidence="3">C2H2-type domain-containing protein</fullName>
    </recommendedName>
</protein>
<feature type="domain" description="C2H2-type" evidence="3">
    <location>
        <begin position="48"/>
        <end position="71"/>
    </location>
</feature>